<feature type="compositionally biased region" description="Basic and acidic residues" evidence="1">
    <location>
        <begin position="1"/>
        <end position="19"/>
    </location>
</feature>
<dbReference type="OrthoDB" id="3290263at2"/>
<keyword evidence="3" id="KW-1185">Reference proteome</keyword>
<comment type="caution">
    <text evidence="2">The sequence shown here is derived from an EMBL/GenBank/DDBJ whole genome shotgun (WGS) entry which is preliminary data.</text>
</comment>
<evidence type="ECO:0000313" key="3">
    <source>
        <dbReference type="Proteomes" id="UP000239415"/>
    </source>
</evidence>
<gene>
    <name evidence="2" type="ORF">CLV67_12290</name>
</gene>
<dbReference type="Proteomes" id="UP000239415">
    <property type="component" value="Unassembled WGS sequence"/>
</dbReference>
<protein>
    <submittedName>
        <fullName evidence="2">Uncharacterized protein</fullName>
    </submittedName>
</protein>
<organism evidence="2 3">
    <name type="scientific">Actinoplanes italicus</name>
    <dbReference type="NCBI Taxonomy" id="113567"/>
    <lineage>
        <taxon>Bacteria</taxon>
        <taxon>Bacillati</taxon>
        <taxon>Actinomycetota</taxon>
        <taxon>Actinomycetes</taxon>
        <taxon>Micromonosporales</taxon>
        <taxon>Micromonosporaceae</taxon>
        <taxon>Actinoplanes</taxon>
    </lineage>
</organism>
<evidence type="ECO:0000313" key="2">
    <source>
        <dbReference type="EMBL" id="PRX15850.1"/>
    </source>
</evidence>
<proteinExistence type="predicted"/>
<dbReference type="RefSeq" id="WP_106328077.1">
    <property type="nucleotide sequence ID" value="NZ_BOMO01000022.1"/>
</dbReference>
<dbReference type="EMBL" id="PVMZ01000022">
    <property type="protein sequence ID" value="PRX15850.1"/>
    <property type="molecule type" value="Genomic_DNA"/>
</dbReference>
<name>A0A2T0JZB7_9ACTN</name>
<reference evidence="2 3" key="1">
    <citation type="submission" date="2018-03" db="EMBL/GenBank/DDBJ databases">
        <title>Genomic Encyclopedia of Archaeal and Bacterial Type Strains, Phase II (KMG-II): from individual species to whole genera.</title>
        <authorList>
            <person name="Goeker M."/>
        </authorList>
    </citation>
    <scope>NUCLEOTIDE SEQUENCE [LARGE SCALE GENOMIC DNA]</scope>
    <source>
        <strain evidence="2 3">DSM 43146</strain>
    </source>
</reference>
<feature type="region of interest" description="Disordered" evidence="1">
    <location>
        <begin position="67"/>
        <end position="86"/>
    </location>
</feature>
<accession>A0A2T0JZB7</accession>
<evidence type="ECO:0000256" key="1">
    <source>
        <dbReference type="SAM" id="MobiDB-lite"/>
    </source>
</evidence>
<dbReference type="AlphaFoldDB" id="A0A2T0JZB7"/>
<feature type="region of interest" description="Disordered" evidence="1">
    <location>
        <begin position="1"/>
        <end position="56"/>
    </location>
</feature>
<sequence>MAEQRGEQLSDQRRPHVELRFLPSDGSEARPGTTGGGPAGEQPVAGRWAEATPARGSRLVGRKTIARLRGGSPAVGGEPVRRPPSSDAGRVVLVYEQVRRPWRLLMFTAMLVSLTVGVVLGQTEAYRAGKSRPVAAAPSVAAPSVVSPVPLTAPLGAPGQRRLEITGAVTTLRIRTAPLGESSYSITGFDPGIPPRVAEAGGGSVLTLSPEAVVTPGAEVVLNSAASWTVKLTGGATDLDVDARAGGLATIESVSAVSRGVLQLAKPKGSAPLTITGPVGDLTVRTEVGALVRIRVAKGAALATIGGTTRRDVANGATLRETGWRTAPAKYDIRIAARVNTILVERLRPDGSSAAVPAPSGSAVR</sequence>